<evidence type="ECO:0000259" key="2">
    <source>
        <dbReference type="PROSITE" id="PS50975"/>
    </source>
</evidence>
<evidence type="ECO:0000313" key="4">
    <source>
        <dbReference type="Proteomes" id="UP000249633"/>
    </source>
</evidence>
<gene>
    <name evidence="3" type="ORF">DI603_19635</name>
</gene>
<accession>A0A2W5DCG3</accession>
<protein>
    <recommendedName>
        <fullName evidence="2">ATP-grasp domain-containing protein</fullName>
    </recommendedName>
</protein>
<dbReference type="SUPFAM" id="SSF56059">
    <property type="entry name" value="Glutathione synthetase ATP-binding domain-like"/>
    <property type="match status" value="1"/>
</dbReference>
<dbReference type="Proteomes" id="UP000249633">
    <property type="component" value="Unassembled WGS sequence"/>
</dbReference>
<dbReference type="GO" id="GO:0046872">
    <property type="term" value="F:metal ion binding"/>
    <property type="evidence" value="ECO:0007669"/>
    <property type="project" value="InterPro"/>
</dbReference>
<name>A0A2W5DCG3_9BURK</name>
<feature type="domain" description="ATP-grasp" evidence="2">
    <location>
        <begin position="118"/>
        <end position="322"/>
    </location>
</feature>
<comment type="caution">
    <text evidence="3">The sequence shown here is derived from an EMBL/GenBank/DDBJ whole genome shotgun (WGS) entry which is preliminary data.</text>
</comment>
<sequence length="364" mass="39386">MRLLITSVGSLVGQNLLEGLAGRRALCDIVGLNSQPDAVSNFLCDRVYRVSELGDAEAFEARFGALMAQEAPDLVLPGRDDDVVFLAAWGARHADLAARLMVGSERSARRLRDKRLTADLAAAHGLPFAPTLSLEDGWPAVRALQAAWGWPLVAKPRLGNASRGVMLVCDEQQLETVLGWPDYCVQPWLGEPVDVAAFRRLLQGGVPLDWSLPGIEKLSLDGCVLPSGELAALFATQHAQVRLGRSEQVRRLPLDAPLLGLLQAFGQALAREGWRGPFNVQMGRLPDGRLLAFEINGRFTGSAATLALLGLDYIGVCVAAFVSRPEFELPSPAAVSRVDKRLTNWPLPEQAVQTLAQQGRWPAP</sequence>
<dbReference type="GO" id="GO:0005524">
    <property type="term" value="F:ATP binding"/>
    <property type="evidence" value="ECO:0007669"/>
    <property type="project" value="UniProtKB-UniRule"/>
</dbReference>
<keyword evidence="1" id="KW-0067">ATP-binding</keyword>
<keyword evidence="1" id="KW-0547">Nucleotide-binding</keyword>
<organism evidence="3 4">
    <name type="scientific">Roseateles depolymerans</name>
    <dbReference type="NCBI Taxonomy" id="76731"/>
    <lineage>
        <taxon>Bacteria</taxon>
        <taxon>Pseudomonadati</taxon>
        <taxon>Pseudomonadota</taxon>
        <taxon>Betaproteobacteria</taxon>
        <taxon>Burkholderiales</taxon>
        <taxon>Sphaerotilaceae</taxon>
        <taxon>Roseateles</taxon>
    </lineage>
</organism>
<reference evidence="3 4" key="1">
    <citation type="submission" date="2017-08" db="EMBL/GenBank/DDBJ databases">
        <title>Infants hospitalized years apart are colonized by the same room-sourced microbial strains.</title>
        <authorList>
            <person name="Brooks B."/>
            <person name="Olm M.R."/>
            <person name="Firek B.A."/>
            <person name="Baker R."/>
            <person name="Thomas B.C."/>
            <person name="Morowitz M.J."/>
            <person name="Banfield J.F."/>
        </authorList>
    </citation>
    <scope>NUCLEOTIDE SEQUENCE [LARGE SCALE GENOMIC DNA]</scope>
    <source>
        <strain evidence="3">S2_012_000_R2_81</strain>
    </source>
</reference>
<dbReference type="EMBL" id="QFOD01000023">
    <property type="protein sequence ID" value="PZP28378.1"/>
    <property type="molecule type" value="Genomic_DNA"/>
</dbReference>
<dbReference type="PROSITE" id="PS50975">
    <property type="entry name" value="ATP_GRASP"/>
    <property type="match status" value="1"/>
</dbReference>
<proteinExistence type="predicted"/>
<dbReference type="Gene3D" id="3.30.470.20">
    <property type="entry name" value="ATP-grasp fold, B domain"/>
    <property type="match status" value="2"/>
</dbReference>
<evidence type="ECO:0000313" key="3">
    <source>
        <dbReference type="EMBL" id="PZP28378.1"/>
    </source>
</evidence>
<evidence type="ECO:0000256" key="1">
    <source>
        <dbReference type="PROSITE-ProRule" id="PRU00409"/>
    </source>
</evidence>
<dbReference type="InterPro" id="IPR011761">
    <property type="entry name" value="ATP-grasp"/>
</dbReference>
<dbReference type="AlphaFoldDB" id="A0A2W5DCG3"/>
<dbReference type="Gene3D" id="3.40.50.20">
    <property type="match status" value="1"/>
</dbReference>